<feature type="transmembrane region" description="Helical" evidence="2">
    <location>
        <begin position="21"/>
        <end position="39"/>
    </location>
</feature>
<keyword evidence="5" id="KW-1185">Reference proteome</keyword>
<name>A0ABT2J8U0_9PSEU</name>
<gene>
    <name evidence="4" type="primary">cei</name>
    <name evidence="4" type="ORF">JT362_12740</name>
</gene>
<proteinExistence type="predicted"/>
<sequence length="233" mass="24995">MASRNVWPNNGPQRYRKRRPLPALILILVLGVTATVVWINVMTDAAENAGATRCEPPAPRKGTEKPTTPPTTLGQQLEFASLDRTVPAPPGQVLVKVSNASSQRGAAGIVTARLRELGFAKVADPGNDPLYGDTMECRGQIRFGPQGTSSARTLSLLDPCVELIRDERKDATVDLVIGADFDALTPNSQARTALEQLTQWAEEHPETKGGLQANGPQPDLDPELLAGARSTRC</sequence>
<protein>
    <submittedName>
        <fullName evidence="4">Envelope integrity protein Cei</fullName>
    </submittedName>
</protein>
<feature type="region of interest" description="Disordered" evidence="1">
    <location>
        <begin position="203"/>
        <end position="233"/>
    </location>
</feature>
<dbReference type="Proteomes" id="UP001156441">
    <property type="component" value="Unassembled WGS sequence"/>
</dbReference>
<dbReference type="InterPro" id="IPR027381">
    <property type="entry name" value="LytR/CpsA/Psr_C"/>
</dbReference>
<feature type="region of interest" description="Disordered" evidence="1">
    <location>
        <begin position="48"/>
        <end position="72"/>
    </location>
</feature>
<comment type="caution">
    <text evidence="4">The sequence shown here is derived from an EMBL/GenBank/DDBJ whole genome shotgun (WGS) entry which is preliminary data.</text>
</comment>
<reference evidence="4 5" key="1">
    <citation type="submission" date="2021-02" db="EMBL/GenBank/DDBJ databases">
        <title>Actinophytocola xerophila sp. nov., isolated from soil of cotton cropping field.</title>
        <authorList>
            <person name="Huang R."/>
            <person name="Chen X."/>
            <person name="Ge X."/>
            <person name="Liu W."/>
        </authorList>
    </citation>
    <scope>NUCLEOTIDE SEQUENCE [LARGE SCALE GENOMIC DNA]</scope>
    <source>
        <strain evidence="4 5">S1-96</strain>
    </source>
</reference>
<dbReference type="EMBL" id="JAFFZE010000010">
    <property type="protein sequence ID" value="MCT2583984.1"/>
    <property type="molecule type" value="Genomic_DNA"/>
</dbReference>
<keyword evidence="2" id="KW-0472">Membrane</keyword>
<accession>A0ABT2J8U0</accession>
<evidence type="ECO:0000313" key="4">
    <source>
        <dbReference type="EMBL" id="MCT2583984.1"/>
    </source>
</evidence>
<dbReference type="RefSeq" id="WP_260191363.1">
    <property type="nucleotide sequence ID" value="NZ_JAFFZE010000010.1"/>
</dbReference>
<dbReference type="NCBIfam" id="NF035953">
    <property type="entry name" value="integrity_Cei"/>
    <property type="match status" value="1"/>
</dbReference>
<evidence type="ECO:0000313" key="5">
    <source>
        <dbReference type="Proteomes" id="UP001156441"/>
    </source>
</evidence>
<evidence type="ECO:0000256" key="2">
    <source>
        <dbReference type="SAM" id="Phobius"/>
    </source>
</evidence>
<feature type="domain" description="LytR/CpsA/Psr regulator C-terminal" evidence="3">
    <location>
        <begin position="92"/>
        <end position="181"/>
    </location>
</feature>
<dbReference type="Pfam" id="PF13399">
    <property type="entry name" value="LytR_C"/>
    <property type="match status" value="1"/>
</dbReference>
<keyword evidence="2" id="KW-0812">Transmembrane</keyword>
<evidence type="ECO:0000256" key="1">
    <source>
        <dbReference type="SAM" id="MobiDB-lite"/>
    </source>
</evidence>
<organism evidence="4 5">
    <name type="scientific">Actinophytocola gossypii</name>
    <dbReference type="NCBI Taxonomy" id="2812003"/>
    <lineage>
        <taxon>Bacteria</taxon>
        <taxon>Bacillati</taxon>
        <taxon>Actinomycetota</taxon>
        <taxon>Actinomycetes</taxon>
        <taxon>Pseudonocardiales</taxon>
        <taxon>Pseudonocardiaceae</taxon>
    </lineage>
</organism>
<evidence type="ECO:0000259" key="3">
    <source>
        <dbReference type="Pfam" id="PF13399"/>
    </source>
</evidence>
<keyword evidence="2" id="KW-1133">Transmembrane helix</keyword>